<dbReference type="InterPro" id="IPR011990">
    <property type="entry name" value="TPR-like_helical_dom_sf"/>
</dbReference>
<accession>A0A923L7C1</accession>
<protein>
    <recommendedName>
        <fullName evidence="3">GAF domain-containing protein</fullName>
    </recommendedName>
</protein>
<evidence type="ECO:0000313" key="1">
    <source>
        <dbReference type="EMBL" id="MBC5637784.1"/>
    </source>
</evidence>
<proteinExistence type="predicted"/>
<keyword evidence="2" id="KW-1185">Reference proteome</keyword>
<dbReference type="RefSeq" id="WP_186870488.1">
    <property type="nucleotide sequence ID" value="NZ_JACOOL010000009.1"/>
</dbReference>
<dbReference type="Gene3D" id="1.25.40.10">
    <property type="entry name" value="Tetratricopeptide repeat domain"/>
    <property type="match status" value="1"/>
</dbReference>
<reference evidence="1" key="1">
    <citation type="submission" date="2020-08" db="EMBL/GenBank/DDBJ databases">
        <title>Genome public.</title>
        <authorList>
            <person name="Liu C."/>
            <person name="Sun Q."/>
        </authorList>
    </citation>
    <scope>NUCLEOTIDE SEQUENCE</scope>
    <source>
        <strain evidence="1">BX22</strain>
    </source>
</reference>
<dbReference type="AlphaFoldDB" id="A0A923L7C1"/>
<gene>
    <name evidence="1" type="ORF">H8S33_13285</name>
</gene>
<evidence type="ECO:0008006" key="3">
    <source>
        <dbReference type="Google" id="ProtNLM"/>
    </source>
</evidence>
<evidence type="ECO:0000313" key="2">
    <source>
        <dbReference type="Proteomes" id="UP000637359"/>
    </source>
</evidence>
<dbReference type="Proteomes" id="UP000637359">
    <property type="component" value="Unassembled WGS sequence"/>
</dbReference>
<dbReference type="SUPFAM" id="SSF48452">
    <property type="entry name" value="TPR-like"/>
    <property type="match status" value="1"/>
</dbReference>
<comment type="caution">
    <text evidence="1">The sequence shown here is derived from an EMBL/GenBank/DDBJ whole genome shotgun (WGS) entry which is preliminary data.</text>
</comment>
<sequence length="534" mass="62132">MLLHIFSEAYDHFKYALEKVQAGRASWLLSPLYNQLCFTSAEMAEYKRAFKYYHIIEALHKEDNSRELDIFEYYNTSMNLFYFIGDFERADEFGKLVVEFNKGRDNMYSDSAITYQKLHLLRNAPPEQLKKIIFNLLELVEKIPHNTFNIKVITTALVVLSERGYYSLTSNLCKKLGELFTDKTPDALKARYFYFLGTKDSSKKSIYYLKQGLKLAKRGENRELIARILMVLGEYAFKAEKWYCAANYYLDSTELVKSLVEGVPKQYQLTYVNNNHYAKGFIGLERTYNWISEEQHILTYKEKGKQDQLSQEDLNRFLAKDYVSAFLEHQDFMEYIREQHMKKYSKEIRTAQDILPKVGPNTIKNINMLLHYLTGITLASRGIIITENQKEELAVLSTTDGNRELPQNRYMINLVHDTREAVILGAKEQKLEPKGLQSIMCIPINQNHGISKPSILGYIYLETDLLVNNFNEAGVEKCKEVMGFLATILEQHQLKLSASIDKLTGTLTRKYLDDALLEAIDDRGTFQYRHVRSR</sequence>
<dbReference type="EMBL" id="JACOOL010000009">
    <property type="protein sequence ID" value="MBC5637784.1"/>
    <property type="molecule type" value="Genomic_DNA"/>
</dbReference>
<name>A0A923L7C1_9BACI</name>
<organism evidence="1 2">
    <name type="scientific">Ornithinibacillus hominis</name>
    <dbReference type="NCBI Taxonomy" id="2763055"/>
    <lineage>
        <taxon>Bacteria</taxon>
        <taxon>Bacillati</taxon>
        <taxon>Bacillota</taxon>
        <taxon>Bacilli</taxon>
        <taxon>Bacillales</taxon>
        <taxon>Bacillaceae</taxon>
        <taxon>Ornithinibacillus</taxon>
    </lineage>
</organism>